<dbReference type="EMBL" id="MKIE01000002">
    <property type="protein sequence ID" value="OHW62754.1"/>
    <property type="molecule type" value="Genomic_DNA"/>
</dbReference>
<organism evidence="10 11">
    <name type="scientific">Andreesenia angusta</name>
    <dbReference type="NCBI Taxonomy" id="39480"/>
    <lineage>
        <taxon>Bacteria</taxon>
        <taxon>Bacillati</taxon>
        <taxon>Bacillota</taxon>
        <taxon>Tissierellia</taxon>
        <taxon>Tissierellales</taxon>
        <taxon>Gottschalkiaceae</taxon>
        <taxon>Andreesenia</taxon>
    </lineage>
</organism>
<dbReference type="Proteomes" id="UP000180254">
    <property type="component" value="Unassembled WGS sequence"/>
</dbReference>
<dbReference type="GO" id="GO:0005829">
    <property type="term" value="C:cytosol"/>
    <property type="evidence" value="ECO:0007669"/>
    <property type="project" value="TreeGrafter"/>
</dbReference>
<dbReference type="Pfam" id="PF02108">
    <property type="entry name" value="FliH"/>
    <property type="match status" value="1"/>
</dbReference>
<feature type="coiled-coil region" evidence="7">
    <location>
        <begin position="31"/>
        <end position="73"/>
    </location>
</feature>
<evidence type="ECO:0000256" key="1">
    <source>
        <dbReference type="ARBA" id="ARBA00003041"/>
    </source>
</evidence>
<keyword evidence="4" id="KW-1005">Bacterial flagellum biogenesis</keyword>
<evidence type="ECO:0000256" key="8">
    <source>
        <dbReference type="SAM" id="MobiDB-lite"/>
    </source>
</evidence>
<proteinExistence type="inferred from homology"/>
<comment type="function">
    <text evidence="1">Needed for flagellar regrowth and assembly.</text>
</comment>
<evidence type="ECO:0000256" key="7">
    <source>
        <dbReference type="SAM" id="Coils"/>
    </source>
</evidence>
<dbReference type="STRING" id="39480.EUAN_05380"/>
<dbReference type="AlphaFoldDB" id="A0A1S1V8D1"/>
<keyword evidence="5" id="KW-0653">Protein transport</keyword>
<dbReference type="SUPFAM" id="SSF160527">
    <property type="entry name" value="V-type ATPase subunit E-like"/>
    <property type="match status" value="1"/>
</dbReference>
<comment type="caution">
    <text evidence="10">The sequence shown here is derived from an EMBL/GenBank/DDBJ whole genome shotgun (WGS) entry which is preliminary data.</text>
</comment>
<protein>
    <submittedName>
        <fullName evidence="10">V-type proton ATPase subunit E</fullName>
    </submittedName>
</protein>
<dbReference type="InterPro" id="IPR051472">
    <property type="entry name" value="T3SS_Stator/FliH"/>
</dbReference>
<sequence>MSKIIRSSDVITINDYSSHYRKADSIVEKSMEEAEAIIRDANEQSIEILEKAKTEAENLVSNAVSEAERAAAEMFESSRERGYAEGHSEGYEKGYAEGHSEGYEKSYTETTESRKAILDEANEIKKSYLEERTRSLEALEPEIVKLVKEVCEKVINSEMEREDYMVDLILKGIASLSEKDNLIIRVSKEDYKNVMDFKPEILSRGSLIEDIDIKLDSNLQKGDCVIESAQGNVNSSISLQIEEMKKILDDLLLGE</sequence>
<evidence type="ECO:0000313" key="10">
    <source>
        <dbReference type="EMBL" id="OHW62754.1"/>
    </source>
</evidence>
<evidence type="ECO:0000256" key="6">
    <source>
        <dbReference type="ARBA" id="ARBA00023225"/>
    </source>
</evidence>
<reference evidence="10 11" key="1">
    <citation type="submission" date="2016-09" db="EMBL/GenBank/DDBJ databases">
        <title>Genome sequence of Eubacterium angustum.</title>
        <authorList>
            <person name="Poehlein A."/>
            <person name="Daniel R."/>
        </authorList>
    </citation>
    <scope>NUCLEOTIDE SEQUENCE [LARGE SCALE GENOMIC DNA]</scope>
    <source>
        <strain evidence="10 11">DSM 1989</strain>
    </source>
</reference>
<dbReference type="PANTHER" id="PTHR34982">
    <property type="entry name" value="YOP PROTEINS TRANSLOCATION PROTEIN L"/>
    <property type="match status" value="1"/>
</dbReference>
<accession>A0A1S1V8D1</accession>
<dbReference type="InterPro" id="IPR018035">
    <property type="entry name" value="Flagellar_FliH/T3SS_HrpE"/>
</dbReference>
<evidence type="ECO:0000259" key="9">
    <source>
        <dbReference type="Pfam" id="PF02108"/>
    </source>
</evidence>
<evidence type="ECO:0000256" key="5">
    <source>
        <dbReference type="ARBA" id="ARBA00022927"/>
    </source>
</evidence>
<evidence type="ECO:0000256" key="2">
    <source>
        <dbReference type="ARBA" id="ARBA00006602"/>
    </source>
</evidence>
<evidence type="ECO:0000313" key="11">
    <source>
        <dbReference type="Proteomes" id="UP000180254"/>
    </source>
</evidence>
<dbReference type="RefSeq" id="WP_071061429.1">
    <property type="nucleotide sequence ID" value="NZ_MKIE01000002.1"/>
</dbReference>
<name>A0A1S1V8D1_9FIRM</name>
<dbReference type="GO" id="GO:0015031">
    <property type="term" value="P:protein transport"/>
    <property type="evidence" value="ECO:0007669"/>
    <property type="project" value="UniProtKB-KW"/>
</dbReference>
<comment type="similarity">
    <text evidence="2">Belongs to the FliH family.</text>
</comment>
<keyword evidence="6" id="KW-1006">Bacterial flagellum protein export</keyword>
<feature type="domain" description="Flagellar assembly protein FliH/Type III secretion system HrpE" evidence="9">
    <location>
        <begin position="118"/>
        <end position="243"/>
    </location>
</feature>
<dbReference type="PANTHER" id="PTHR34982:SF1">
    <property type="entry name" value="FLAGELLAR ASSEMBLY PROTEIN FLIH"/>
    <property type="match status" value="1"/>
</dbReference>
<dbReference type="OrthoDB" id="2375163at2"/>
<gene>
    <name evidence="10" type="primary">atpE_1</name>
    <name evidence="10" type="ORF">EUAN_05380</name>
</gene>
<keyword evidence="3" id="KW-0813">Transport</keyword>
<feature type="region of interest" description="Disordered" evidence="8">
    <location>
        <begin position="76"/>
        <end position="108"/>
    </location>
</feature>
<keyword evidence="7" id="KW-0175">Coiled coil</keyword>
<evidence type="ECO:0000256" key="3">
    <source>
        <dbReference type="ARBA" id="ARBA00022448"/>
    </source>
</evidence>
<dbReference type="GO" id="GO:0044781">
    <property type="term" value="P:bacterial-type flagellum organization"/>
    <property type="evidence" value="ECO:0007669"/>
    <property type="project" value="UniProtKB-KW"/>
</dbReference>
<evidence type="ECO:0000256" key="4">
    <source>
        <dbReference type="ARBA" id="ARBA00022795"/>
    </source>
</evidence>
<keyword evidence="11" id="KW-1185">Reference proteome</keyword>